<dbReference type="RefSeq" id="WP_073227114.1">
    <property type="nucleotide sequence ID" value="NZ_FQUQ01000001.1"/>
</dbReference>
<feature type="transmembrane region" description="Helical" evidence="1">
    <location>
        <begin position="16"/>
        <end position="35"/>
    </location>
</feature>
<evidence type="ECO:0000313" key="2">
    <source>
        <dbReference type="EMBL" id="SHE56334.1"/>
    </source>
</evidence>
<feature type="transmembrane region" description="Helical" evidence="1">
    <location>
        <begin position="191"/>
        <end position="214"/>
    </location>
</feature>
<dbReference type="Proteomes" id="UP000184287">
    <property type="component" value="Unassembled WGS sequence"/>
</dbReference>
<keyword evidence="1" id="KW-0472">Membrane</keyword>
<accession>A0A1M4UI44</accession>
<feature type="transmembrane region" description="Helical" evidence="1">
    <location>
        <begin position="55"/>
        <end position="78"/>
    </location>
</feature>
<evidence type="ECO:0000256" key="1">
    <source>
        <dbReference type="SAM" id="Phobius"/>
    </source>
</evidence>
<proteinExistence type="predicted"/>
<dbReference type="AlphaFoldDB" id="A0A1M4UI44"/>
<dbReference type="OrthoDB" id="8647779at2"/>
<evidence type="ECO:0000313" key="3">
    <source>
        <dbReference type="Proteomes" id="UP000184287"/>
    </source>
</evidence>
<sequence>MKITFDGQVLSKKYTVVYATICLIIATAITLFYFYKGYDLLFQIFGFFLTGPVSIMIIVLPPLFLCMYVTYLILTLFYPKQATVLFNEQGLVVQYGKTKTSISLQDVSRITFVKRSGKWIGITIEADKKVQINIGNVFTGIVNPEIDQLLVKLKKVLTTGHQLQYEENTNDKHTHAFVISKAGLKVNPKKTVFIIAAIAVIIITSVGIAVFFLAKADSGENLLNGVSYPRANLSKYNNKVYALKPGDGYFELKGADVKSFKPMHFENEYGTVTGEDNTNVFSGDEKISGINRENAVYLGRNYTRDTKSVFYKALKIPDADAATFQSLKHDAGFNVLAFKFAKDKNKVYYKNLVVKYANPEKITSVNETLDYIKDDRNAFYRTKLLPNVNVSDFHAVGANYQLTYASDGKKHFVNDLQFPEVVDDRLWGTRKVRINHLVALQKPGGNARHLLFSDAEALYYYDDQKVAFICAKEWHNLRPFDEGVFVDDDHVYFTRTHTLGSRKYGSSGSETIIYKTDIKKQNFTVVYRLKEATIYKSGQDHYISKHNESVSLSLLDNFTWFENEVIKTGRYIDDKYFKPVEKSTSVFKIRTRNRTHFENEND</sequence>
<protein>
    <submittedName>
        <fullName evidence="2">DKNYY family protein</fullName>
    </submittedName>
</protein>
<name>A0A1M4UI44_9SPHI</name>
<dbReference type="InterPro" id="IPR027375">
    <property type="entry name" value="DKNYY"/>
</dbReference>
<gene>
    <name evidence="2" type="ORF">SAMN04488522_101569</name>
</gene>
<keyword evidence="1" id="KW-0812">Transmembrane</keyword>
<dbReference type="Pfam" id="PF13644">
    <property type="entry name" value="DKNYY"/>
    <property type="match status" value="1"/>
</dbReference>
<keyword evidence="3" id="KW-1185">Reference proteome</keyword>
<keyword evidence="1" id="KW-1133">Transmembrane helix</keyword>
<dbReference type="EMBL" id="FQUQ01000001">
    <property type="protein sequence ID" value="SHE56334.1"/>
    <property type="molecule type" value="Genomic_DNA"/>
</dbReference>
<reference evidence="3" key="1">
    <citation type="submission" date="2016-11" db="EMBL/GenBank/DDBJ databases">
        <authorList>
            <person name="Varghese N."/>
            <person name="Submissions S."/>
        </authorList>
    </citation>
    <scope>NUCLEOTIDE SEQUENCE [LARGE SCALE GENOMIC DNA]</scope>
    <source>
        <strain evidence="3">DSM 16990</strain>
    </source>
</reference>
<organism evidence="2 3">
    <name type="scientific">Pedobacter caeni</name>
    <dbReference type="NCBI Taxonomy" id="288992"/>
    <lineage>
        <taxon>Bacteria</taxon>
        <taxon>Pseudomonadati</taxon>
        <taxon>Bacteroidota</taxon>
        <taxon>Sphingobacteriia</taxon>
        <taxon>Sphingobacteriales</taxon>
        <taxon>Sphingobacteriaceae</taxon>
        <taxon>Pedobacter</taxon>
    </lineage>
</organism>